<dbReference type="PANTHER" id="PTHR23159:SF31">
    <property type="entry name" value="CENTROSOME-ASSOCIATED PROTEIN CEP250 ISOFORM X1"/>
    <property type="match status" value="1"/>
</dbReference>
<keyword evidence="12" id="KW-1185">Reference proteome</keyword>
<evidence type="ECO:0000256" key="6">
    <source>
        <dbReference type="ARBA" id="ARBA00023054"/>
    </source>
</evidence>
<evidence type="ECO:0000313" key="12">
    <source>
        <dbReference type="Proteomes" id="UP001159427"/>
    </source>
</evidence>
<reference evidence="11 12" key="1">
    <citation type="submission" date="2022-05" db="EMBL/GenBank/DDBJ databases">
        <authorList>
            <consortium name="Genoscope - CEA"/>
            <person name="William W."/>
        </authorList>
    </citation>
    <scope>NUCLEOTIDE SEQUENCE [LARGE SCALE GENOMIC DNA]</scope>
</reference>
<name>A0ABN8SS23_9CNID</name>
<keyword evidence="2" id="KW-0963">Cytoplasm</keyword>
<evidence type="ECO:0000313" key="11">
    <source>
        <dbReference type="EMBL" id="CAH3193372.1"/>
    </source>
</evidence>
<dbReference type="PANTHER" id="PTHR23159">
    <property type="entry name" value="CENTROSOMAL PROTEIN 2"/>
    <property type="match status" value="1"/>
</dbReference>
<keyword evidence="3" id="KW-0493">Microtubule</keyword>
<keyword evidence="4" id="KW-0547">Nucleotide-binding</keyword>
<evidence type="ECO:0000256" key="1">
    <source>
        <dbReference type="ARBA" id="ARBA00004245"/>
    </source>
</evidence>
<dbReference type="EMBL" id="CALNXI010003467">
    <property type="protein sequence ID" value="CAH3193372.1"/>
    <property type="molecule type" value="Genomic_DNA"/>
</dbReference>
<dbReference type="CDD" id="cd23649">
    <property type="entry name" value="Khc_CBD_cc"/>
    <property type="match status" value="1"/>
</dbReference>
<evidence type="ECO:0000256" key="10">
    <source>
        <dbReference type="SAM" id="MobiDB-lite"/>
    </source>
</evidence>
<evidence type="ECO:0000256" key="5">
    <source>
        <dbReference type="ARBA" id="ARBA00022840"/>
    </source>
</evidence>
<evidence type="ECO:0000256" key="4">
    <source>
        <dbReference type="ARBA" id="ARBA00022741"/>
    </source>
</evidence>
<comment type="subcellular location">
    <subcellularLocation>
        <location evidence="1">Cytoplasm</location>
        <location evidence="1">Cytoskeleton</location>
    </subcellularLocation>
</comment>
<proteinExistence type="predicted"/>
<keyword evidence="7" id="KW-0505">Motor protein</keyword>
<organism evidence="11 12">
    <name type="scientific">Porites evermanni</name>
    <dbReference type="NCBI Taxonomy" id="104178"/>
    <lineage>
        <taxon>Eukaryota</taxon>
        <taxon>Metazoa</taxon>
        <taxon>Cnidaria</taxon>
        <taxon>Anthozoa</taxon>
        <taxon>Hexacorallia</taxon>
        <taxon>Scleractinia</taxon>
        <taxon>Fungiina</taxon>
        <taxon>Poritidae</taxon>
        <taxon>Porites</taxon>
    </lineage>
</organism>
<evidence type="ECO:0000256" key="2">
    <source>
        <dbReference type="ARBA" id="ARBA00022490"/>
    </source>
</evidence>
<feature type="region of interest" description="Disordered" evidence="10">
    <location>
        <begin position="277"/>
        <end position="357"/>
    </location>
</feature>
<evidence type="ECO:0008006" key="13">
    <source>
        <dbReference type="Google" id="ProtNLM"/>
    </source>
</evidence>
<keyword evidence="5" id="KW-0067">ATP-binding</keyword>
<keyword evidence="6 9" id="KW-0175">Coiled coil</keyword>
<dbReference type="InterPro" id="IPR059182">
    <property type="entry name" value="Khc_C"/>
</dbReference>
<gene>
    <name evidence="11" type="ORF">PEVE_00025709</name>
</gene>
<accession>A0ABN8SS23</accession>
<evidence type="ECO:0000256" key="7">
    <source>
        <dbReference type="ARBA" id="ARBA00023175"/>
    </source>
</evidence>
<protein>
    <recommendedName>
        <fullName evidence="13">Kinesin heavy chain</fullName>
    </recommendedName>
</protein>
<evidence type="ECO:0000256" key="8">
    <source>
        <dbReference type="ARBA" id="ARBA00023212"/>
    </source>
</evidence>
<comment type="caution">
    <text evidence="11">The sequence shown here is derived from an EMBL/GenBank/DDBJ whole genome shotgun (WGS) entry which is preliminary data.</text>
</comment>
<dbReference type="Proteomes" id="UP001159427">
    <property type="component" value="Unassembled WGS sequence"/>
</dbReference>
<keyword evidence="8" id="KW-0206">Cytoskeleton</keyword>
<feature type="coiled-coil region" evidence="9">
    <location>
        <begin position="1"/>
        <end position="158"/>
    </location>
</feature>
<evidence type="ECO:0000256" key="9">
    <source>
        <dbReference type="SAM" id="Coils"/>
    </source>
</evidence>
<feature type="region of interest" description="Disordered" evidence="10">
    <location>
        <begin position="372"/>
        <end position="415"/>
    </location>
</feature>
<feature type="compositionally biased region" description="Low complexity" evidence="10">
    <location>
        <begin position="329"/>
        <end position="341"/>
    </location>
</feature>
<feature type="coiled-coil region" evidence="9">
    <location>
        <begin position="189"/>
        <end position="276"/>
    </location>
</feature>
<sequence length="492" mass="54281">MKTLEADMKEMESKKRILEEAVDSLNEEIAKLKAKAQMHALALKDKEEEHAGLLHDAGKMQSALEKQMISHREAHQKQLSALRDEIESQHAVIASMKETNQKQALERDHLMMENQALKRELEEKSVRLADLNVQAEKREQAKKDLKGLEETVHKELATLYRLRQLFVKDLQARLKVTNVDTDTEEEGGSQAQKQKIAFLENNLDQLTKVHKQLVRDNADLRCELPKLEKRLRATQERVKALEQALKEAKEGAQRDRARYQKEVERIRESMRQKQVAARKGAQGHIAKPIRPGQQPTSPNVRPGSSPGIGSALLGMTRLAGGTVMGSNVPSSPSTPSLPSSPNGATIVTPVIRGGKGSEPVVTYSKRIRNAVSTESLNRPLPQGSPSLNGGNPSPDYERRRGSSGTAIGGGNSSNAHMRTAASVDRLNLMAEGNTGRKLPSMPDSMQRSPMKISGREGEIAALKRSSRRSASSHNLVNSTEGGPWEMRKQSSS</sequence>
<feature type="region of interest" description="Disordered" evidence="10">
    <location>
        <begin position="431"/>
        <end position="492"/>
    </location>
</feature>
<evidence type="ECO:0000256" key="3">
    <source>
        <dbReference type="ARBA" id="ARBA00022701"/>
    </source>
</evidence>